<accession>A0A3M7QX34</accession>
<dbReference type="EMBL" id="REGN01004932">
    <property type="protein sequence ID" value="RNA15515.1"/>
    <property type="molecule type" value="Genomic_DNA"/>
</dbReference>
<gene>
    <name evidence="2" type="ORF">BpHYR1_037679</name>
</gene>
<evidence type="ECO:0000313" key="2">
    <source>
        <dbReference type="EMBL" id="RNA15515.1"/>
    </source>
</evidence>
<sequence length="102" mass="12031">MHSSSKLLNSINIKQVADMLINNYEKELELLQNEFKQGKEQSKIDPTKDLYSQNKKQDKLSRIIFQNLSLIPDVRQFTSRYTRYTIDLEFTLIIGFKCKKKG</sequence>
<reference evidence="2 3" key="1">
    <citation type="journal article" date="2018" name="Sci. Rep.">
        <title>Genomic signatures of local adaptation to the degree of environmental predictability in rotifers.</title>
        <authorList>
            <person name="Franch-Gras L."/>
            <person name="Hahn C."/>
            <person name="Garcia-Roger E.M."/>
            <person name="Carmona M.J."/>
            <person name="Serra M."/>
            <person name="Gomez A."/>
        </authorList>
    </citation>
    <scope>NUCLEOTIDE SEQUENCE [LARGE SCALE GENOMIC DNA]</scope>
    <source>
        <strain evidence="2">HYR1</strain>
    </source>
</reference>
<proteinExistence type="predicted"/>
<evidence type="ECO:0000313" key="3">
    <source>
        <dbReference type="Proteomes" id="UP000276133"/>
    </source>
</evidence>
<name>A0A3M7QX34_BRAPC</name>
<feature type="coiled-coil region" evidence="1">
    <location>
        <begin position="14"/>
        <end position="41"/>
    </location>
</feature>
<keyword evidence="1" id="KW-0175">Coiled coil</keyword>
<keyword evidence="3" id="KW-1185">Reference proteome</keyword>
<dbReference type="Proteomes" id="UP000276133">
    <property type="component" value="Unassembled WGS sequence"/>
</dbReference>
<dbReference type="AlphaFoldDB" id="A0A3M7QX34"/>
<evidence type="ECO:0000256" key="1">
    <source>
        <dbReference type="SAM" id="Coils"/>
    </source>
</evidence>
<comment type="caution">
    <text evidence="2">The sequence shown here is derived from an EMBL/GenBank/DDBJ whole genome shotgun (WGS) entry which is preliminary data.</text>
</comment>
<protein>
    <submittedName>
        <fullName evidence="2">Uncharacterized protein</fullName>
    </submittedName>
</protein>
<organism evidence="2 3">
    <name type="scientific">Brachionus plicatilis</name>
    <name type="common">Marine rotifer</name>
    <name type="synonym">Brachionus muelleri</name>
    <dbReference type="NCBI Taxonomy" id="10195"/>
    <lineage>
        <taxon>Eukaryota</taxon>
        <taxon>Metazoa</taxon>
        <taxon>Spiralia</taxon>
        <taxon>Gnathifera</taxon>
        <taxon>Rotifera</taxon>
        <taxon>Eurotatoria</taxon>
        <taxon>Monogononta</taxon>
        <taxon>Pseudotrocha</taxon>
        <taxon>Ploima</taxon>
        <taxon>Brachionidae</taxon>
        <taxon>Brachionus</taxon>
    </lineage>
</organism>